<dbReference type="PANTHER" id="PTHR21215">
    <property type="entry name" value="LD36024P"/>
    <property type="match status" value="1"/>
</dbReference>
<comment type="subcellular location">
    <subcellularLocation>
        <location evidence="1">Membrane</location>
        <topology evidence="1">Multi-pass membrane protein</topology>
    </subcellularLocation>
</comment>
<proteinExistence type="predicted"/>
<organism evidence="6 7">
    <name type="scientific">Batillaria attramentaria</name>
    <dbReference type="NCBI Taxonomy" id="370345"/>
    <lineage>
        <taxon>Eukaryota</taxon>
        <taxon>Metazoa</taxon>
        <taxon>Spiralia</taxon>
        <taxon>Lophotrochozoa</taxon>
        <taxon>Mollusca</taxon>
        <taxon>Gastropoda</taxon>
        <taxon>Caenogastropoda</taxon>
        <taxon>Sorbeoconcha</taxon>
        <taxon>Cerithioidea</taxon>
        <taxon>Batillariidae</taxon>
        <taxon>Batillaria</taxon>
    </lineage>
</organism>
<dbReference type="Gene3D" id="1.20.140.150">
    <property type="match status" value="1"/>
</dbReference>
<evidence type="ECO:0000256" key="1">
    <source>
        <dbReference type="ARBA" id="ARBA00004141"/>
    </source>
</evidence>
<feature type="transmembrane region" description="Helical" evidence="5">
    <location>
        <begin position="132"/>
        <end position="154"/>
    </location>
</feature>
<evidence type="ECO:0000256" key="2">
    <source>
        <dbReference type="ARBA" id="ARBA00022692"/>
    </source>
</evidence>
<dbReference type="PANTHER" id="PTHR21215:SF0">
    <property type="entry name" value="LD36024P"/>
    <property type="match status" value="1"/>
</dbReference>
<keyword evidence="3 5" id="KW-1133">Transmembrane helix</keyword>
<feature type="transmembrane region" description="Helical" evidence="5">
    <location>
        <begin position="50"/>
        <end position="69"/>
    </location>
</feature>
<evidence type="ECO:0000256" key="3">
    <source>
        <dbReference type="ARBA" id="ARBA00022989"/>
    </source>
</evidence>
<comment type="caution">
    <text evidence="6">The sequence shown here is derived from an EMBL/GenBank/DDBJ whole genome shotgun (WGS) entry which is preliminary data.</text>
</comment>
<feature type="transmembrane region" description="Helical" evidence="5">
    <location>
        <begin position="76"/>
        <end position="97"/>
    </location>
</feature>
<dbReference type="EMBL" id="JACVVK020000026">
    <property type="protein sequence ID" value="KAK7502491.1"/>
    <property type="molecule type" value="Genomic_DNA"/>
</dbReference>
<reference evidence="6 7" key="1">
    <citation type="journal article" date="2023" name="Sci. Data">
        <title>Genome assembly of the Korean intertidal mud-creeper Batillaria attramentaria.</title>
        <authorList>
            <person name="Patra A.K."/>
            <person name="Ho P.T."/>
            <person name="Jun S."/>
            <person name="Lee S.J."/>
            <person name="Kim Y."/>
            <person name="Won Y.J."/>
        </authorList>
    </citation>
    <scope>NUCLEOTIDE SEQUENCE [LARGE SCALE GENOMIC DNA]</scope>
    <source>
        <strain evidence="6">Wonlab-2016</strain>
    </source>
</reference>
<evidence type="ECO:0000313" key="6">
    <source>
        <dbReference type="EMBL" id="KAK7502491.1"/>
    </source>
</evidence>
<keyword evidence="7" id="KW-1185">Reference proteome</keyword>
<dbReference type="AlphaFoldDB" id="A0ABD0LTD6"/>
<accession>A0ABD0LTD6</accession>
<evidence type="ECO:0000256" key="4">
    <source>
        <dbReference type="ARBA" id="ARBA00023136"/>
    </source>
</evidence>
<evidence type="ECO:0000313" key="7">
    <source>
        <dbReference type="Proteomes" id="UP001519460"/>
    </source>
</evidence>
<dbReference type="InterPro" id="IPR004031">
    <property type="entry name" value="PMP22/EMP/MP20/Claudin"/>
</dbReference>
<dbReference type="Pfam" id="PF13903">
    <property type="entry name" value="Claudin_2"/>
    <property type="match status" value="1"/>
</dbReference>
<keyword evidence="4 5" id="KW-0472">Membrane</keyword>
<dbReference type="Proteomes" id="UP001519460">
    <property type="component" value="Unassembled WGS sequence"/>
</dbReference>
<name>A0ABD0LTD6_9CAEN</name>
<keyword evidence="2 5" id="KW-0812">Transmembrane</keyword>
<protein>
    <submittedName>
        <fullName evidence="6">Uncharacterized protein</fullName>
    </submittedName>
</protein>
<evidence type="ECO:0000256" key="5">
    <source>
        <dbReference type="SAM" id="Phobius"/>
    </source>
</evidence>
<feature type="non-terminal residue" evidence="6">
    <location>
        <position position="1"/>
    </location>
</feature>
<gene>
    <name evidence="6" type="ORF">BaRGS_00006444</name>
</gene>
<dbReference type="GO" id="GO:0016020">
    <property type="term" value="C:membrane"/>
    <property type="evidence" value="ECO:0007669"/>
    <property type="project" value="UniProtKB-SubCell"/>
</dbReference>
<sequence>AERALHLGRTVTENQCFVFVTDYDEESDIMTNNNKGKQIARLHNSAASCYIVVIIDLCSAVVVGLIGILKKQVASCMVTGVLYCMAALFGVFGLAMFHTKHYYEQYECYSLDTLPDALCSARNVELLYAVPLAWVGVMLCVLACMLWLVFARALRVIMSKTML</sequence>